<organism evidence="1 2">
    <name type="scientific">Collinsella intestinalis DSM 13280</name>
    <dbReference type="NCBI Taxonomy" id="521003"/>
    <lineage>
        <taxon>Bacteria</taxon>
        <taxon>Bacillati</taxon>
        <taxon>Actinomycetota</taxon>
        <taxon>Coriobacteriia</taxon>
        <taxon>Coriobacteriales</taxon>
        <taxon>Coriobacteriaceae</taxon>
        <taxon>Collinsella</taxon>
    </lineage>
</organism>
<name>C4FC30_9ACTN</name>
<dbReference type="HOGENOM" id="CLU_3287996_0_0_11"/>
<evidence type="ECO:0000313" key="1">
    <source>
        <dbReference type="EMBL" id="EEP43729.1"/>
    </source>
</evidence>
<dbReference type="EMBL" id="ABXH02000041">
    <property type="protein sequence ID" value="EEP43729.1"/>
    <property type="molecule type" value="Genomic_DNA"/>
</dbReference>
<dbReference type="STRING" id="521003.COLINT_03649"/>
<reference evidence="1 2" key="1">
    <citation type="submission" date="2009-04" db="EMBL/GenBank/DDBJ databases">
        <authorList>
            <person name="Weinstock G."/>
            <person name="Sodergren E."/>
            <person name="Clifton S."/>
            <person name="Fulton L."/>
            <person name="Fulton B."/>
            <person name="Courtney L."/>
            <person name="Fronick C."/>
            <person name="Harrison M."/>
            <person name="Strong C."/>
            <person name="Farmer C."/>
            <person name="Delahaunty K."/>
            <person name="Markovic C."/>
            <person name="Hall O."/>
            <person name="Minx P."/>
            <person name="Tomlinson C."/>
            <person name="Mitreva M."/>
            <person name="Nelson J."/>
            <person name="Hou S."/>
            <person name="Wollam A."/>
            <person name="Pepin K.H."/>
            <person name="Johnson M."/>
            <person name="Bhonagiri V."/>
            <person name="Nash W.E."/>
            <person name="Warren W."/>
            <person name="Chinwalla A."/>
            <person name="Mardis E.R."/>
            <person name="Wilson R.K."/>
        </authorList>
    </citation>
    <scope>NUCLEOTIDE SEQUENCE [LARGE SCALE GENOMIC DNA]</scope>
    <source>
        <strain evidence="1 2">DSM 13280</strain>
    </source>
</reference>
<sequence length="40" mass="4481">MVATVVSNVAEFAAYQANSLHIDGSDIHMMKIPTFSLWRE</sequence>
<evidence type="ECO:0000313" key="2">
    <source>
        <dbReference type="Proteomes" id="UP000003295"/>
    </source>
</evidence>
<protein>
    <submittedName>
        <fullName evidence="1">Uncharacterized protein</fullName>
    </submittedName>
</protein>
<dbReference type="AlphaFoldDB" id="C4FC30"/>
<accession>C4FC30</accession>
<proteinExistence type="predicted"/>
<dbReference type="Proteomes" id="UP000003295">
    <property type="component" value="Unassembled WGS sequence"/>
</dbReference>
<gene>
    <name evidence="1" type="ORF">COLINT_03649</name>
</gene>
<comment type="caution">
    <text evidence="1">The sequence shown here is derived from an EMBL/GenBank/DDBJ whole genome shotgun (WGS) entry which is preliminary data.</text>
</comment>